<keyword evidence="2" id="KW-1185">Reference proteome</keyword>
<organism evidence="1 2">
    <name type="scientific">Acetobacteroides hydrogenigenes</name>
    <dbReference type="NCBI Taxonomy" id="979970"/>
    <lineage>
        <taxon>Bacteria</taxon>
        <taxon>Pseudomonadati</taxon>
        <taxon>Bacteroidota</taxon>
        <taxon>Bacteroidia</taxon>
        <taxon>Bacteroidales</taxon>
        <taxon>Rikenellaceae</taxon>
        <taxon>Acetobacteroides</taxon>
    </lineage>
</organism>
<reference evidence="1 2" key="1">
    <citation type="submission" date="2019-03" db="EMBL/GenBank/DDBJ databases">
        <title>Genomic Encyclopedia of Archaeal and Bacterial Type Strains, Phase II (KMG-II): from individual species to whole genera.</title>
        <authorList>
            <person name="Goeker M."/>
        </authorList>
    </citation>
    <scope>NUCLEOTIDE SEQUENCE [LARGE SCALE GENOMIC DNA]</scope>
    <source>
        <strain evidence="1 2">RL-C</strain>
    </source>
</reference>
<proteinExistence type="predicted"/>
<protein>
    <submittedName>
        <fullName evidence="1">Uncharacterized protein</fullName>
    </submittedName>
</protein>
<accession>A0A4R2EQP4</accession>
<dbReference type="AlphaFoldDB" id="A0A4R2EQP4"/>
<dbReference type="InterPro" id="IPR046228">
    <property type="entry name" value="DUF6261"/>
</dbReference>
<dbReference type="OrthoDB" id="1150508at2"/>
<dbReference type="Pfam" id="PF19775">
    <property type="entry name" value="DUF6261"/>
    <property type="match status" value="1"/>
</dbReference>
<sequence>MKTNSVYLTKMQVGEVFNFIKLIIFILSPVPNLNARLKELVTGLAKTMADMEGVISSPTYIAETKNKKAKDAKRDSEYLCFKTFIEAFIHSSNPTTYEAANLIFKALRDAGNVQSMKLDKETTALYGLNDLFTTNERYIAALQALSAKPMWDAVMAAQAEFEEVYHLLSNVKVKESEDVAAYELAKVARRQSADILEMLDALNLVDPKPEYDELIAKINHEIDVVMQQLHARQTLAAKAKKEQSEP</sequence>
<comment type="caution">
    <text evidence="1">The sequence shown here is derived from an EMBL/GenBank/DDBJ whole genome shotgun (WGS) entry which is preliminary data.</text>
</comment>
<gene>
    <name evidence="1" type="ORF">CLV25_108108</name>
</gene>
<dbReference type="Proteomes" id="UP000294830">
    <property type="component" value="Unassembled WGS sequence"/>
</dbReference>
<dbReference type="EMBL" id="SLWB01000008">
    <property type="protein sequence ID" value="TCN66769.1"/>
    <property type="molecule type" value="Genomic_DNA"/>
</dbReference>
<evidence type="ECO:0000313" key="1">
    <source>
        <dbReference type="EMBL" id="TCN66769.1"/>
    </source>
</evidence>
<name>A0A4R2EQP4_9BACT</name>
<dbReference type="RefSeq" id="WP_131839456.1">
    <property type="nucleotide sequence ID" value="NZ_SLWB01000008.1"/>
</dbReference>
<evidence type="ECO:0000313" key="2">
    <source>
        <dbReference type="Proteomes" id="UP000294830"/>
    </source>
</evidence>